<accession>A0A7M7N783</accession>
<dbReference type="EnsemblMetazoa" id="XM_030976451">
    <property type="protein sequence ID" value="XP_030832311"/>
    <property type="gene ID" value="LOC105441999"/>
</dbReference>
<dbReference type="OMA" id="KLINPGN"/>
<protein>
    <submittedName>
        <fullName evidence="2">Uncharacterized protein</fullName>
    </submittedName>
</protein>
<reference evidence="2" key="2">
    <citation type="submission" date="2021-01" db="UniProtKB">
        <authorList>
            <consortium name="EnsemblMetazoa"/>
        </authorList>
    </citation>
    <scope>IDENTIFICATION</scope>
</reference>
<evidence type="ECO:0000313" key="3">
    <source>
        <dbReference type="Proteomes" id="UP000007110"/>
    </source>
</evidence>
<feature type="region of interest" description="Disordered" evidence="1">
    <location>
        <begin position="117"/>
        <end position="159"/>
    </location>
</feature>
<dbReference type="InParanoid" id="A0A7M7N783"/>
<sequence length="159" mass="17206">MSDILTDRVVQRLSKLINPGNIRADDFSVELGFTKVKGNAAAIGANLTMNQPGAFDKLLSKYVMKHGRKSESALQLRQIFLESEELKPCADFVKAELEKFKIPVPSDAETLVDTSVPLPSPHCGTPGEVAEAAGGTKTGAKTKKVCQDPAYKPDEEMET</sequence>
<evidence type="ECO:0000256" key="1">
    <source>
        <dbReference type="SAM" id="MobiDB-lite"/>
    </source>
</evidence>
<feature type="compositionally biased region" description="Low complexity" evidence="1">
    <location>
        <begin position="127"/>
        <end position="139"/>
    </location>
</feature>
<proteinExistence type="predicted"/>
<dbReference type="KEGG" id="spu:105441999"/>
<evidence type="ECO:0000313" key="2">
    <source>
        <dbReference type="EnsemblMetazoa" id="XP_030832311"/>
    </source>
</evidence>
<dbReference type="AlphaFoldDB" id="A0A7M7N783"/>
<reference evidence="3" key="1">
    <citation type="submission" date="2015-02" db="EMBL/GenBank/DDBJ databases">
        <title>Genome sequencing for Strongylocentrotus purpuratus.</title>
        <authorList>
            <person name="Murali S."/>
            <person name="Liu Y."/>
            <person name="Vee V."/>
            <person name="English A."/>
            <person name="Wang M."/>
            <person name="Skinner E."/>
            <person name="Han Y."/>
            <person name="Muzny D.M."/>
            <person name="Worley K.C."/>
            <person name="Gibbs R.A."/>
        </authorList>
    </citation>
    <scope>NUCLEOTIDE SEQUENCE</scope>
</reference>
<dbReference type="GeneID" id="105441999"/>
<name>A0A7M7N783_STRPU</name>
<keyword evidence="3" id="KW-1185">Reference proteome</keyword>
<dbReference type="RefSeq" id="XP_030832311.1">
    <property type="nucleotide sequence ID" value="XM_030976451.1"/>
</dbReference>
<dbReference type="OrthoDB" id="10162693at2759"/>
<organism evidence="2 3">
    <name type="scientific">Strongylocentrotus purpuratus</name>
    <name type="common">Purple sea urchin</name>
    <dbReference type="NCBI Taxonomy" id="7668"/>
    <lineage>
        <taxon>Eukaryota</taxon>
        <taxon>Metazoa</taxon>
        <taxon>Echinodermata</taxon>
        <taxon>Eleutherozoa</taxon>
        <taxon>Echinozoa</taxon>
        <taxon>Echinoidea</taxon>
        <taxon>Euechinoidea</taxon>
        <taxon>Echinacea</taxon>
        <taxon>Camarodonta</taxon>
        <taxon>Echinidea</taxon>
        <taxon>Strongylocentrotidae</taxon>
        <taxon>Strongylocentrotus</taxon>
    </lineage>
</organism>
<dbReference type="Proteomes" id="UP000007110">
    <property type="component" value="Unassembled WGS sequence"/>
</dbReference>